<dbReference type="NCBIfam" id="TIGR01634">
    <property type="entry name" value="tail_P2_I"/>
    <property type="match status" value="1"/>
</dbReference>
<name>A0ABS1IMK7_9GAMM</name>
<sequence length="195" mass="21805">MNSSHISPPLAGDVRFAALSQMAEEIFDELELEVVLVYLIDLVNSAVFPFLAEQFSLLGDGWELVESDDAKRDLIKGAIELHRYKGTPWAVREVIRRFGFGEVELIENIYDWSLDGSVLLDGSHVLGDGSAWARYRIILKEAITNDQADNLRKAIIAFAPARSYLESLDYQEAAFRLDGTKYLDGQYNLGSISNG</sequence>
<dbReference type="Pfam" id="PF09684">
    <property type="entry name" value="Tail_P2_I"/>
    <property type="match status" value="1"/>
</dbReference>
<gene>
    <name evidence="1" type="ORF">I2494_04480</name>
</gene>
<dbReference type="RefSeq" id="WP_218468112.1">
    <property type="nucleotide sequence ID" value="NZ_JADRCR010000002.1"/>
</dbReference>
<evidence type="ECO:0000313" key="1">
    <source>
        <dbReference type="EMBL" id="MBK5142979.1"/>
    </source>
</evidence>
<accession>A0ABS1IMK7</accession>
<dbReference type="EMBL" id="JADRCR010000002">
    <property type="protein sequence ID" value="MBK5142979.1"/>
    <property type="molecule type" value="Genomic_DNA"/>
</dbReference>
<evidence type="ECO:0000313" key="2">
    <source>
        <dbReference type="Proteomes" id="UP001296921"/>
    </source>
</evidence>
<dbReference type="InterPro" id="IPR006521">
    <property type="entry name" value="Tail_protein_I"/>
</dbReference>
<protein>
    <submittedName>
        <fullName evidence="1">Phage tail protein I</fullName>
    </submittedName>
</protein>
<comment type="caution">
    <text evidence="1">The sequence shown here is derived from an EMBL/GenBank/DDBJ whole genome shotgun (WGS) entry which is preliminary data.</text>
</comment>
<organism evidence="1 2">
    <name type="scientific">Limnobaculum allomyrinae</name>
    <dbReference type="NCBI Taxonomy" id="2791986"/>
    <lineage>
        <taxon>Bacteria</taxon>
        <taxon>Pseudomonadati</taxon>
        <taxon>Pseudomonadota</taxon>
        <taxon>Gammaproteobacteria</taxon>
        <taxon>Enterobacterales</taxon>
        <taxon>Budviciaceae</taxon>
        <taxon>Limnobaculum</taxon>
    </lineage>
</organism>
<proteinExistence type="predicted"/>
<dbReference type="Proteomes" id="UP001296921">
    <property type="component" value="Unassembled WGS sequence"/>
</dbReference>
<reference evidence="1 2" key="1">
    <citation type="submission" date="2020-11" db="EMBL/GenBank/DDBJ databases">
        <title>Insectihabitans protaetiae gen. nov. sp. nov. and Insectihabitans allomyrinae sp. nov., isolated from larvae of Protaetia brevitarsis seulensis and Allomyrina dichotoma, respectively.</title>
        <authorList>
            <person name="Lee S.D."/>
            <person name="Byeon Y.-S."/>
            <person name="Kim S.-M."/>
            <person name="Yang H.L."/>
            <person name="Kim I.S."/>
        </authorList>
    </citation>
    <scope>NUCLEOTIDE SEQUENCE [LARGE SCALE GENOMIC DNA]</scope>
    <source>
        <strain evidence="1 2">BWR-B9</strain>
    </source>
</reference>
<keyword evidence="2" id="KW-1185">Reference proteome</keyword>